<evidence type="ECO:0000313" key="2">
    <source>
        <dbReference type="EMBL" id="CAH2098793.1"/>
    </source>
</evidence>
<gene>
    <name evidence="2" type="ORF">EEDITHA_LOCUS13872</name>
</gene>
<comment type="caution">
    <text evidence="2">The sequence shown here is derived from an EMBL/GenBank/DDBJ whole genome shotgun (WGS) entry which is preliminary data.</text>
</comment>
<dbReference type="Proteomes" id="UP001153954">
    <property type="component" value="Unassembled WGS sequence"/>
</dbReference>
<proteinExistence type="predicted"/>
<name>A0AAU9ULC4_EUPED</name>
<keyword evidence="3" id="KW-1185">Reference proteome</keyword>
<evidence type="ECO:0000259" key="1">
    <source>
        <dbReference type="Pfam" id="PF26585"/>
    </source>
</evidence>
<dbReference type="EMBL" id="CAKOGL010000020">
    <property type="protein sequence ID" value="CAH2098793.1"/>
    <property type="molecule type" value="Genomic_DNA"/>
</dbReference>
<organism evidence="2 3">
    <name type="scientific">Euphydryas editha</name>
    <name type="common">Edith's checkerspot</name>
    <dbReference type="NCBI Taxonomy" id="104508"/>
    <lineage>
        <taxon>Eukaryota</taxon>
        <taxon>Metazoa</taxon>
        <taxon>Ecdysozoa</taxon>
        <taxon>Arthropoda</taxon>
        <taxon>Hexapoda</taxon>
        <taxon>Insecta</taxon>
        <taxon>Pterygota</taxon>
        <taxon>Neoptera</taxon>
        <taxon>Endopterygota</taxon>
        <taxon>Lepidoptera</taxon>
        <taxon>Glossata</taxon>
        <taxon>Ditrysia</taxon>
        <taxon>Papilionoidea</taxon>
        <taxon>Nymphalidae</taxon>
        <taxon>Nymphalinae</taxon>
        <taxon>Euphydryas</taxon>
    </lineage>
</organism>
<reference evidence="2" key="1">
    <citation type="submission" date="2022-03" db="EMBL/GenBank/DDBJ databases">
        <authorList>
            <person name="Tunstrom K."/>
        </authorList>
    </citation>
    <scope>NUCLEOTIDE SEQUENCE</scope>
</reference>
<dbReference type="AlphaFoldDB" id="A0AAU9ULC4"/>
<accession>A0AAU9ULC4</accession>
<protein>
    <recommendedName>
        <fullName evidence="1">STX17-like N-terminal domain-containing protein</fullName>
    </recommendedName>
</protein>
<dbReference type="InterPro" id="IPR059001">
    <property type="entry name" value="STX17_N"/>
</dbReference>
<sequence>MDESNKLPLKRVELSLTKFNEVAIPHHLDLLRQHKANIIKYEQAGELARLRSEQTHARRVAAQLGALLGELDALRRQVRAPDVPRFDRLTQRSRDLTLRAIMDYLGVIERSCIALVRSAQTRTRCGEIPIVGSL</sequence>
<dbReference type="Pfam" id="PF26585">
    <property type="entry name" value="STX17_N"/>
    <property type="match status" value="1"/>
</dbReference>
<evidence type="ECO:0000313" key="3">
    <source>
        <dbReference type="Proteomes" id="UP001153954"/>
    </source>
</evidence>
<feature type="domain" description="STX17-like N-terminal" evidence="1">
    <location>
        <begin position="10"/>
        <end position="107"/>
    </location>
</feature>